<evidence type="ECO:0000313" key="4">
    <source>
        <dbReference type="Proteomes" id="UP000469558"/>
    </source>
</evidence>
<dbReference type="Pfam" id="PF00004">
    <property type="entry name" value="AAA"/>
    <property type="match status" value="1"/>
</dbReference>
<feature type="compositionally biased region" description="Basic and acidic residues" evidence="1">
    <location>
        <begin position="117"/>
        <end position="128"/>
    </location>
</feature>
<organism evidence="3 4">
    <name type="scientific">Lachnellula suecica</name>
    <dbReference type="NCBI Taxonomy" id="602035"/>
    <lineage>
        <taxon>Eukaryota</taxon>
        <taxon>Fungi</taxon>
        <taxon>Dikarya</taxon>
        <taxon>Ascomycota</taxon>
        <taxon>Pezizomycotina</taxon>
        <taxon>Leotiomycetes</taxon>
        <taxon>Helotiales</taxon>
        <taxon>Lachnaceae</taxon>
        <taxon>Lachnellula</taxon>
    </lineage>
</organism>
<dbReference type="InterPro" id="IPR027417">
    <property type="entry name" value="P-loop_NTPase"/>
</dbReference>
<dbReference type="PANTHER" id="PTHR23389:SF21">
    <property type="entry name" value="ATPASE FAMILY AAA DOMAIN-CONTAINING PROTEIN 5"/>
    <property type="match status" value="1"/>
</dbReference>
<dbReference type="GO" id="GO:0016887">
    <property type="term" value="F:ATP hydrolysis activity"/>
    <property type="evidence" value="ECO:0007669"/>
    <property type="project" value="InterPro"/>
</dbReference>
<evidence type="ECO:0000256" key="1">
    <source>
        <dbReference type="SAM" id="MobiDB-lite"/>
    </source>
</evidence>
<name>A0A8T9C486_9HELO</name>
<feature type="region of interest" description="Disordered" evidence="1">
    <location>
        <begin position="1271"/>
        <end position="1292"/>
    </location>
</feature>
<dbReference type="GO" id="GO:0003677">
    <property type="term" value="F:DNA binding"/>
    <property type="evidence" value="ECO:0007669"/>
    <property type="project" value="TreeGrafter"/>
</dbReference>
<feature type="compositionally biased region" description="Basic and acidic residues" evidence="1">
    <location>
        <begin position="228"/>
        <end position="237"/>
    </location>
</feature>
<accession>A0A8T9C486</accession>
<proteinExistence type="predicted"/>
<dbReference type="InterPro" id="IPR003959">
    <property type="entry name" value="ATPase_AAA_core"/>
</dbReference>
<keyword evidence="4" id="KW-1185">Reference proteome</keyword>
<feature type="region of interest" description="Disordered" evidence="1">
    <location>
        <begin position="764"/>
        <end position="810"/>
    </location>
</feature>
<gene>
    <name evidence="3" type="primary">ATAD5</name>
    <name evidence="3" type="ORF">LSUE1_G007248</name>
</gene>
<dbReference type="InterPro" id="IPR003593">
    <property type="entry name" value="AAA+_ATPase"/>
</dbReference>
<dbReference type="SMART" id="SM00382">
    <property type="entry name" value="AAA"/>
    <property type="match status" value="1"/>
</dbReference>
<feature type="region of interest" description="Disordered" evidence="1">
    <location>
        <begin position="368"/>
        <end position="391"/>
    </location>
</feature>
<feature type="compositionally biased region" description="Basic and acidic residues" evidence="1">
    <location>
        <begin position="20"/>
        <end position="30"/>
    </location>
</feature>
<feature type="domain" description="AAA+ ATPase" evidence="2">
    <location>
        <begin position="681"/>
        <end position="872"/>
    </location>
</feature>
<feature type="region of interest" description="Disordered" evidence="1">
    <location>
        <begin position="601"/>
        <end position="663"/>
    </location>
</feature>
<dbReference type="Proteomes" id="UP000469558">
    <property type="component" value="Unassembled WGS sequence"/>
</dbReference>
<feature type="region of interest" description="Disordered" evidence="1">
    <location>
        <begin position="1"/>
        <end position="137"/>
    </location>
</feature>
<evidence type="ECO:0000313" key="3">
    <source>
        <dbReference type="EMBL" id="TVY78559.1"/>
    </source>
</evidence>
<dbReference type="PANTHER" id="PTHR23389">
    <property type="entry name" value="CHROMOSOME TRANSMISSION FIDELITY FACTOR 18"/>
    <property type="match status" value="1"/>
</dbReference>
<comment type="caution">
    <text evidence="3">The sequence shown here is derived from an EMBL/GenBank/DDBJ whole genome shotgun (WGS) entry which is preliminary data.</text>
</comment>
<feature type="compositionally biased region" description="Polar residues" evidence="1">
    <location>
        <begin position="173"/>
        <end position="192"/>
    </location>
</feature>
<dbReference type="GO" id="GO:0005634">
    <property type="term" value="C:nucleus"/>
    <property type="evidence" value="ECO:0007669"/>
    <property type="project" value="TreeGrafter"/>
</dbReference>
<reference evidence="3 4" key="1">
    <citation type="submission" date="2018-05" db="EMBL/GenBank/DDBJ databases">
        <title>Genome sequencing and assembly of the regulated plant pathogen Lachnellula willkommii and related sister species for the development of diagnostic species identification markers.</title>
        <authorList>
            <person name="Giroux E."/>
            <person name="Bilodeau G."/>
        </authorList>
    </citation>
    <scope>NUCLEOTIDE SEQUENCE [LARGE SCALE GENOMIC DNA]</scope>
    <source>
        <strain evidence="3 4">CBS 268.59</strain>
    </source>
</reference>
<feature type="compositionally biased region" description="Acidic residues" evidence="1">
    <location>
        <begin position="641"/>
        <end position="659"/>
    </location>
</feature>
<dbReference type="Gene3D" id="3.40.50.300">
    <property type="entry name" value="P-loop containing nucleotide triphosphate hydrolases"/>
    <property type="match status" value="1"/>
</dbReference>
<feature type="region of interest" description="Disordered" evidence="1">
    <location>
        <begin position="166"/>
        <end position="284"/>
    </location>
</feature>
<feature type="compositionally biased region" description="Polar residues" evidence="1">
    <location>
        <begin position="72"/>
        <end position="88"/>
    </location>
</feature>
<dbReference type="SUPFAM" id="SSF52540">
    <property type="entry name" value="P-loop containing nucleoside triphosphate hydrolases"/>
    <property type="match status" value="1"/>
</dbReference>
<protein>
    <submittedName>
        <fullName evidence="3">ATPase family AAA domain-containing protein</fullName>
    </submittedName>
</protein>
<dbReference type="EMBL" id="QGMK01000732">
    <property type="protein sequence ID" value="TVY78559.1"/>
    <property type="molecule type" value="Genomic_DNA"/>
</dbReference>
<dbReference type="OrthoDB" id="9996895at2759"/>
<dbReference type="GO" id="GO:0005524">
    <property type="term" value="F:ATP binding"/>
    <property type="evidence" value="ECO:0007669"/>
    <property type="project" value="InterPro"/>
</dbReference>
<evidence type="ECO:0000259" key="2">
    <source>
        <dbReference type="SMART" id="SM00382"/>
    </source>
</evidence>
<feature type="compositionally biased region" description="Basic and acidic residues" evidence="1">
    <location>
        <begin position="791"/>
        <end position="800"/>
    </location>
</feature>
<sequence length="1292" mass="141918">MGDLNESRKRVYPLFQKGAKPKDKQSKKIETQPPSSTTAPKDVPGLPAADGPKKAPAKSRKKSEKPVPVPAESSTTQPNFPTLSQGSEHGQAELLDIDPNNHRRKRQKMDSPTSAEPKNEAADVEFPKKGKKGRTSKTNGAALLSQIAANLDQQLPQSVEGLLHVLNGPTPLPITSSTPETDMNHKNLQNGEGNDIKGAPSVPERGPPAETLKLAPVFENSVHNPKPVSKDSIDGKPKKILRLHPKTGTIGSPPPKKSLPSIESTGKSHGRGKSPKSRIVTFRYGPDKPLPIQFGEKINKILDGIKLTAELPKNLASNPPKVTKPASIQPPKSLHPLFMGKAAPKAAKTEVDSADKAPVSESVDLTEPAFLGRARARSQTKAGSPPKSKATSFAGFGKSSIVLKFPGAVEPAWPWQDMVHVRGSQDLPKASSNIASQTRSKSKKSKYQAIQVLSNEDVIASLATELGVQRVVESIREINPDEFPPLPACLRIPIKHYEGGSALQRRLRNQLQAKFPLPKKIPASSSDDEIRTLAPVRTAPHPALTRVYNLIPTTMSAFDLGQCETQSWAHKYCPKSTADVLQSGRDAFVLKEWLQNLTVQSVETGPGGDRASSLSRTGPKSDNAGKRKRKSKKLDGFVISSDEEGNDLDEITDPEDNIESDAGQGLLKKTVVFDSAKSGKVTNTVVISGPHGCGKTAAVYAVAKELGFEVFEINSSTRRSGKDILEKVGDMTRNHLVQRSQGPFPVNDDDKRVDDALAQDLQSGRQGTMGSFFKPKEAPKPKAKPKPKPASKTEAKKNDAPTKAPSKQQKQSLILIEEADILYEADRGFWPTILELNAQSKRPIIITCSDETTLPKDLKLHAHIQFLPPPIDLATDYLLAVAACEGHIIQRHAAKSLYEGRNMDLRASLAELDFWCQFAVGDVKGGLDWFYPRWRGNNDVDADGETIRVVSEGTYEMGMGWLSQDVLESHVHHLHIEVEMLHEAWDGWQLDVGDWQTNIGIESWAKKIETLSSCKNDDKAALMMYESFAETMSEADMFSGQTFVPDNQILLDVNMPELSAKVKEDYTLAHELLEAPLLVDFSTTSKDISLWMKSRARKYLQVDQHIKHGFEVPTQLDRPSEADVIRLITKRATTTDTSLSRLDFSRAFDPISEAEKYVWSTSTALEPSSFDRNMSIIPVDLAPYIRSIVAYDARLQEERLHMSNLLSEGGKRGKRMRTTRAAMSALEGGARSTTRRDRYFASSKLNSQLVLKTGMQSWTEAALVEERAKRKALAARAEAEKPSVENEENEST</sequence>